<organism evidence="2 3">
    <name type="scientific">Comamonas resistens</name>
    <dbReference type="NCBI Taxonomy" id="3046670"/>
    <lineage>
        <taxon>Bacteria</taxon>
        <taxon>Pseudomonadati</taxon>
        <taxon>Pseudomonadota</taxon>
        <taxon>Betaproteobacteria</taxon>
        <taxon>Burkholderiales</taxon>
        <taxon>Comamonadaceae</taxon>
        <taxon>Comamonas</taxon>
    </lineage>
</organism>
<dbReference type="Pfam" id="PF13545">
    <property type="entry name" value="HTH_Crp_2"/>
    <property type="match status" value="1"/>
</dbReference>
<feature type="domain" description="HTH crp-type" evidence="1">
    <location>
        <begin position="70"/>
        <end position="140"/>
    </location>
</feature>
<protein>
    <submittedName>
        <fullName evidence="2">Helix-turn-helix domain-containing protein</fullName>
    </submittedName>
</protein>
<dbReference type="Gene3D" id="2.60.120.10">
    <property type="entry name" value="Jelly Rolls"/>
    <property type="match status" value="1"/>
</dbReference>
<dbReference type="InterPro" id="IPR036390">
    <property type="entry name" value="WH_DNA-bd_sf"/>
</dbReference>
<evidence type="ECO:0000313" key="3">
    <source>
        <dbReference type="Proteomes" id="UP001240697"/>
    </source>
</evidence>
<dbReference type="SUPFAM" id="SSF46785">
    <property type="entry name" value="Winged helix' DNA-binding domain"/>
    <property type="match status" value="1"/>
</dbReference>
<name>A0ABY8SST8_9BURK</name>
<gene>
    <name evidence="2" type="ORF">QMY55_23615</name>
</gene>
<dbReference type="Proteomes" id="UP001240697">
    <property type="component" value="Chromosome"/>
</dbReference>
<dbReference type="RefSeq" id="WP_283486511.1">
    <property type="nucleotide sequence ID" value="NZ_CP125947.1"/>
</dbReference>
<proteinExistence type="predicted"/>
<dbReference type="InterPro" id="IPR012318">
    <property type="entry name" value="HTH_CRP"/>
</dbReference>
<reference evidence="2 3" key="1">
    <citation type="submission" date="2023-05" db="EMBL/GenBank/DDBJ databases">
        <authorList>
            <person name="Yin Y."/>
            <person name="Lu Z."/>
        </authorList>
    </citation>
    <scope>NUCLEOTIDE SEQUENCE [LARGE SCALE GENOMIC DNA]</scope>
    <source>
        <strain evidence="2 3">ZM22</strain>
    </source>
</reference>
<evidence type="ECO:0000313" key="2">
    <source>
        <dbReference type="EMBL" id="WHS65409.1"/>
    </source>
</evidence>
<evidence type="ECO:0000259" key="1">
    <source>
        <dbReference type="PROSITE" id="PS51063"/>
    </source>
</evidence>
<dbReference type="InterPro" id="IPR014710">
    <property type="entry name" value="RmlC-like_jellyroll"/>
</dbReference>
<keyword evidence="3" id="KW-1185">Reference proteome</keyword>
<sequence length="155" mass="17263">MLTHPAAQGLGLYIAAGCPEQLGLWVAPELPRAVFEQLWMREQPFQTFLMQLLAERNLQLMNLITAQQHSGTVARVARCLAALITPLNFPFARHWLNVPQSELADYCNVSRSRLSEALSQLHRAGLIEVGYRSVQLVDLEGLRSFNGLLEAPAVT</sequence>
<dbReference type="EMBL" id="CP125947">
    <property type="protein sequence ID" value="WHS65409.1"/>
    <property type="molecule type" value="Genomic_DNA"/>
</dbReference>
<accession>A0ABY8SST8</accession>
<dbReference type="PROSITE" id="PS51063">
    <property type="entry name" value="HTH_CRP_2"/>
    <property type="match status" value="1"/>
</dbReference>